<dbReference type="EMBL" id="JANPWB010000007">
    <property type="protein sequence ID" value="KAJ1174563.1"/>
    <property type="molecule type" value="Genomic_DNA"/>
</dbReference>
<dbReference type="Proteomes" id="UP001066276">
    <property type="component" value="Chromosome 4_1"/>
</dbReference>
<comment type="caution">
    <text evidence="1">The sequence shown here is derived from an EMBL/GenBank/DDBJ whole genome shotgun (WGS) entry which is preliminary data.</text>
</comment>
<proteinExistence type="predicted"/>
<evidence type="ECO:0000313" key="2">
    <source>
        <dbReference type="Proteomes" id="UP001066276"/>
    </source>
</evidence>
<protein>
    <submittedName>
        <fullName evidence="1">Uncharacterized protein</fullName>
    </submittedName>
</protein>
<gene>
    <name evidence="1" type="ORF">NDU88_006384</name>
</gene>
<evidence type="ECO:0000313" key="1">
    <source>
        <dbReference type="EMBL" id="KAJ1174563.1"/>
    </source>
</evidence>
<organism evidence="1 2">
    <name type="scientific">Pleurodeles waltl</name>
    <name type="common">Iberian ribbed newt</name>
    <dbReference type="NCBI Taxonomy" id="8319"/>
    <lineage>
        <taxon>Eukaryota</taxon>
        <taxon>Metazoa</taxon>
        <taxon>Chordata</taxon>
        <taxon>Craniata</taxon>
        <taxon>Vertebrata</taxon>
        <taxon>Euteleostomi</taxon>
        <taxon>Amphibia</taxon>
        <taxon>Batrachia</taxon>
        <taxon>Caudata</taxon>
        <taxon>Salamandroidea</taxon>
        <taxon>Salamandridae</taxon>
        <taxon>Pleurodelinae</taxon>
        <taxon>Pleurodeles</taxon>
    </lineage>
</organism>
<dbReference type="AlphaFoldDB" id="A0AAV7TFD4"/>
<keyword evidence="2" id="KW-1185">Reference proteome</keyword>
<reference evidence="1" key="1">
    <citation type="journal article" date="2022" name="bioRxiv">
        <title>Sequencing and chromosome-scale assembly of the giantPleurodeles waltlgenome.</title>
        <authorList>
            <person name="Brown T."/>
            <person name="Elewa A."/>
            <person name="Iarovenko S."/>
            <person name="Subramanian E."/>
            <person name="Araus A.J."/>
            <person name="Petzold A."/>
            <person name="Susuki M."/>
            <person name="Suzuki K.-i.T."/>
            <person name="Hayashi T."/>
            <person name="Toyoda A."/>
            <person name="Oliveira C."/>
            <person name="Osipova E."/>
            <person name="Leigh N.D."/>
            <person name="Simon A."/>
            <person name="Yun M.H."/>
        </authorList>
    </citation>
    <scope>NUCLEOTIDE SEQUENCE</scope>
    <source>
        <strain evidence="1">20211129_DDA</strain>
        <tissue evidence="1">Liver</tissue>
    </source>
</reference>
<accession>A0AAV7TFD4</accession>
<sequence>MIVRDGVWASRRGGGPVENRADADHQCAGSALRGGAAGGLGNQWASAVRFRSQQGRDQIRTNVVDAHKLAGLRCSALFLVLPLEDIRDSCYCELGVEQGARPSYGVFVSALIRVSTLHKRAKTENDILRLHGAVTY</sequence>
<name>A0AAV7TFD4_PLEWA</name>